<gene>
    <name evidence="1" type="ORF">V1517DRAFT_328527</name>
</gene>
<proteinExistence type="predicted"/>
<organism evidence="1 2">
    <name type="scientific">Lipomyces orientalis</name>
    <dbReference type="NCBI Taxonomy" id="1233043"/>
    <lineage>
        <taxon>Eukaryota</taxon>
        <taxon>Fungi</taxon>
        <taxon>Dikarya</taxon>
        <taxon>Ascomycota</taxon>
        <taxon>Saccharomycotina</taxon>
        <taxon>Lipomycetes</taxon>
        <taxon>Lipomycetales</taxon>
        <taxon>Lipomycetaceae</taxon>
        <taxon>Lipomyces</taxon>
    </lineage>
</organism>
<protein>
    <submittedName>
        <fullName evidence="1">Fungal-specific transcription factor domain-containing protein</fullName>
    </submittedName>
</protein>
<sequence length="1100" mass="122116">MLQAAPLSHPSALVQQQQPPSSDSRASLAQPGQGPYVCPSCSRVFSRSEHLDRHRRSHDQEHSKSFVCRVCAKGFTRKDVLTRHVRAVHETPSAPRRSRKKSCVRCASFKIRCSGGDTCEACAKRALECVYEFRRVAGTTGTLSADAAEDDDMDDGPIAEDKNSVAETTSTESPKGKFGQEDYIAQSPAQLPIFYGNNVPVVPDHYSSALPQIDAKLHEQVPTYGVAKGSTTSASMPSIPPANPGNPIRTNDVFPLPPLPAPKTEPVPTSIPSPLGNVMSSDNLENWLFDPGAFELDWLRAELGVTDLYGAGLQAASSNTNSAPSLPIVQAPYAASSGTSMSDRTNSEASTVSSLPTPPLSTPSQAYTPPYAKTFYYEKSRQPSQSVVQQQPTGAFQQTLPPLLEPQYASPSVQSPISPQPYVSTTEPASPATALPTGSAGQAQQPPQSSTGKYRVSLAPLSWIGDSQPGLAPPAARLQTSSRPVASSMSLSLPPPVPFSSLITRRQQEQDPERQQSDIWPWAPRSLTSREENSVKLPPLRKFLEQTATLQDVQSESRPSLGYEGIDEQCRSEIISLLEVPYERHPYAEVDISKFPDRRTLDAFLHLYFEYFHPILPMIHRPTFRTRTCPSILLATMMSIAASYADMEGSHQFADTLSELCKRTLLWLGNYDSTYTRSGYFVMAFLLQNIHALGSGDKRLYEEADASRSYLVSNARSMGLFSPPPKETVFSVRGDESDEELEKLWHAWRDEEMGKRLAWSVFEYDSSISTLSSRRGCMALNDLCNDMPCDERLWEAPTAREWAAYAFPAGQNTLARGLPFYPTLRDLIAGAISPDVVPNWGKRLCAQAIGRILWDFRELEDSALSRILPVPPTDYSQSKETLLRALMYLHDSMTDPYNILDMVHMNMTCLIAHYSHLYTAREIMDLVIALARHRKADRLDAMHRIQVIFTLDPVHSRKLAWHAAQIIGIARRYPIRTPCETMRVFLAGLFLYAFAKYFPLQRIQPDATAVKLDTLSWLNKFPQTQRTKTDDLEKWFLQGGRASMDYVEDIYARVGDTGGARGAENVLAVVLATLRSMKSWGVAAKFCNVLIYVHRRDATE</sequence>
<reference evidence="2" key="1">
    <citation type="journal article" date="2024" name="Front. Bioeng. Biotechnol.">
        <title>Genome-scale model development and genomic sequencing of the oleaginous clade Lipomyces.</title>
        <authorList>
            <person name="Czajka J.J."/>
            <person name="Han Y."/>
            <person name="Kim J."/>
            <person name="Mondo S.J."/>
            <person name="Hofstad B.A."/>
            <person name="Robles A."/>
            <person name="Haridas S."/>
            <person name="Riley R."/>
            <person name="LaButti K."/>
            <person name="Pangilinan J."/>
            <person name="Andreopoulos W."/>
            <person name="Lipzen A."/>
            <person name="Yan J."/>
            <person name="Wang M."/>
            <person name="Ng V."/>
            <person name="Grigoriev I.V."/>
            <person name="Spatafora J.W."/>
            <person name="Magnuson J.K."/>
            <person name="Baker S.E."/>
            <person name="Pomraning K.R."/>
        </authorList>
    </citation>
    <scope>NUCLEOTIDE SEQUENCE [LARGE SCALE GENOMIC DNA]</scope>
    <source>
        <strain evidence="2">CBS 10300</strain>
    </source>
</reference>
<name>A0ACC3TIN6_9ASCO</name>
<comment type="caution">
    <text evidence="1">The sequence shown here is derived from an EMBL/GenBank/DDBJ whole genome shotgun (WGS) entry which is preliminary data.</text>
</comment>
<keyword evidence="2" id="KW-1185">Reference proteome</keyword>
<dbReference type="EMBL" id="MU970118">
    <property type="protein sequence ID" value="KAK9320727.1"/>
    <property type="molecule type" value="Genomic_DNA"/>
</dbReference>
<evidence type="ECO:0000313" key="1">
    <source>
        <dbReference type="EMBL" id="KAK9320727.1"/>
    </source>
</evidence>
<evidence type="ECO:0000313" key="2">
    <source>
        <dbReference type="Proteomes" id="UP001489719"/>
    </source>
</evidence>
<dbReference type="Proteomes" id="UP001489719">
    <property type="component" value="Unassembled WGS sequence"/>
</dbReference>
<accession>A0ACC3TIN6</accession>